<dbReference type="CDD" id="cd16914">
    <property type="entry name" value="EcfT"/>
    <property type="match status" value="1"/>
</dbReference>
<dbReference type="RefSeq" id="WP_098459521.1">
    <property type="nucleotide sequence ID" value="NZ_PDJC01000001.1"/>
</dbReference>
<dbReference type="PANTHER" id="PTHR33514:SF13">
    <property type="entry name" value="PROTEIN ABCI12, CHLOROPLASTIC"/>
    <property type="match status" value="1"/>
</dbReference>
<dbReference type="PANTHER" id="PTHR33514">
    <property type="entry name" value="PROTEIN ABCI12, CHLOROPLASTIC"/>
    <property type="match status" value="1"/>
</dbReference>
<comment type="subcellular location">
    <subcellularLocation>
        <location evidence="1">Membrane</location>
        <topology evidence="1">Multi-pass membrane protein</topology>
    </subcellularLocation>
</comment>
<dbReference type="GO" id="GO:0005886">
    <property type="term" value="C:plasma membrane"/>
    <property type="evidence" value="ECO:0007669"/>
    <property type="project" value="TreeGrafter"/>
</dbReference>
<gene>
    <name evidence="6" type="ORF">ATK74_0455</name>
</gene>
<feature type="transmembrane region" description="Helical" evidence="5">
    <location>
        <begin position="12"/>
        <end position="45"/>
    </location>
</feature>
<evidence type="ECO:0000256" key="2">
    <source>
        <dbReference type="ARBA" id="ARBA00022692"/>
    </source>
</evidence>
<evidence type="ECO:0000256" key="5">
    <source>
        <dbReference type="SAM" id="Phobius"/>
    </source>
</evidence>
<dbReference type="Proteomes" id="UP000226079">
    <property type="component" value="Unassembled WGS sequence"/>
</dbReference>
<dbReference type="OrthoDB" id="509049at2"/>
<evidence type="ECO:0000256" key="4">
    <source>
        <dbReference type="ARBA" id="ARBA00023136"/>
    </source>
</evidence>
<protein>
    <submittedName>
        <fullName evidence="6">Energy-coupling factor transport system permease protein</fullName>
    </submittedName>
</protein>
<evidence type="ECO:0000313" key="7">
    <source>
        <dbReference type="Proteomes" id="UP000226079"/>
    </source>
</evidence>
<evidence type="ECO:0000256" key="3">
    <source>
        <dbReference type="ARBA" id="ARBA00022989"/>
    </source>
</evidence>
<sequence>MILERLDVRIKIAVFVVIMIALFMFSHPLGNLALLVILLAALIAVRTPMGGLWAMLQPLLLVFVLIVAVTMFTSSQYTLPENAQVLFSLWGWPVTLGALLVGLNFVARILLMVVATYAFTVSTPIDDLLVVMSKMHAPYWLSILVTTALSFIPTMVHKKDLIVEAQRARGARIKDTGPVGQIVSFVPIMVPLITNSILLADNLAVAMTNRGYGATNSMTAMSDLKFRTVDIVVLAAAVLTLVVVCWLRFGLGYGVV</sequence>
<dbReference type="AlphaFoldDB" id="A0A2A9CND7"/>
<feature type="transmembrane region" description="Helical" evidence="5">
    <location>
        <begin position="139"/>
        <end position="157"/>
    </location>
</feature>
<feature type="transmembrane region" description="Helical" evidence="5">
    <location>
        <begin position="51"/>
        <end position="73"/>
    </location>
</feature>
<name>A0A2A9CND7_9ACTN</name>
<feature type="transmembrane region" description="Helical" evidence="5">
    <location>
        <begin position="231"/>
        <end position="251"/>
    </location>
</feature>
<organism evidence="6 7">
    <name type="scientific">Propionicimonas paludicola</name>
    <dbReference type="NCBI Taxonomy" id="185243"/>
    <lineage>
        <taxon>Bacteria</taxon>
        <taxon>Bacillati</taxon>
        <taxon>Actinomycetota</taxon>
        <taxon>Actinomycetes</taxon>
        <taxon>Propionibacteriales</taxon>
        <taxon>Nocardioidaceae</taxon>
        <taxon>Propionicimonas</taxon>
    </lineage>
</organism>
<dbReference type="Pfam" id="PF02361">
    <property type="entry name" value="CbiQ"/>
    <property type="match status" value="1"/>
</dbReference>
<dbReference type="EMBL" id="PDJC01000001">
    <property type="protein sequence ID" value="PFG15934.1"/>
    <property type="molecule type" value="Genomic_DNA"/>
</dbReference>
<evidence type="ECO:0000313" key="6">
    <source>
        <dbReference type="EMBL" id="PFG15934.1"/>
    </source>
</evidence>
<feature type="transmembrane region" description="Helical" evidence="5">
    <location>
        <begin position="94"/>
        <end position="119"/>
    </location>
</feature>
<evidence type="ECO:0000256" key="1">
    <source>
        <dbReference type="ARBA" id="ARBA00004141"/>
    </source>
</evidence>
<keyword evidence="2 5" id="KW-0812">Transmembrane</keyword>
<accession>A0A2A9CND7</accession>
<dbReference type="InterPro" id="IPR003339">
    <property type="entry name" value="ABC/ECF_trnsptr_transmembrane"/>
</dbReference>
<reference evidence="6 7" key="1">
    <citation type="submission" date="2017-10" db="EMBL/GenBank/DDBJ databases">
        <title>Sequencing the genomes of 1000 actinobacteria strains.</title>
        <authorList>
            <person name="Klenk H.-P."/>
        </authorList>
    </citation>
    <scope>NUCLEOTIDE SEQUENCE [LARGE SCALE GENOMIC DNA]</scope>
    <source>
        <strain evidence="6 7">DSM 15597</strain>
    </source>
</reference>
<keyword evidence="3 5" id="KW-1133">Transmembrane helix</keyword>
<keyword evidence="4 5" id="KW-0472">Membrane</keyword>
<proteinExistence type="predicted"/>
<keyword evidence="7" id="KW-1185">Reference proteome</keyword>
<comment type="caution">
    <text evidence="6">The sequence shown here is derived from an EMBL/GenBank/DDBJ whole genome shotgun (WGS) entry which is preliminary data.</text>
</comment>
<feature type="transmembrane region" description="Helical" evidence="5">
    <location>
        <begin position="178"/>
        <end position="200"/>
    </location>
</feature>